<feature type="domain" description="FAS1" evidence="2">
    <location>
        <begin position="42"/>
        <end position="180"/>
    </location>
</feature>
<dbReference type="RefSeq" id="WP_186738315.1">
    <property type="nucleotide sequence ID" value="NZ_VFIA01000017.1"/>
</dbReference>
<evidence type="ECO:0000256" key="1">
    <source>
        <dbReference type="SAM" id="SignalP"/>
    </source>
</evidence>
<gene>
    <name evidence="3" type="ORF">FH603_3056</name>
</gene>
<protein>
    <submittedName>
        <fullName evidence="3">Surface protein</fullName>
    </submittedName>
</protein>
<dbReference type="Proteomes" id="UP000700732">
    <property type="component" value="Unassembled WGS sequence"/>
</dbReference>
<feature type="domain" description="FAS1" evidence="2">
    <location>
        <begin position="184"/>
        <end position="325"/>
    </location>
</feature>
<keyword evidence="4" id="KW-1185">Reference proteome</keyword>
<dbReference type="EMBL" id="VFIA01000017">
    <property type="protein sequence ID" value="MBC3792542.1"/>
    <property type="molecule type" value="Genomic_DNA"/>
</dbReference>
<organism evidence="3 4">
    <name type="scientific">Spirosoma utsteinense</name>
    <dbReference type="NCBI Taxonomy" id="2585773"/>
    <lineage>
        <taxon>Bacteria</taxon>
        <taxon>Pseudomonadati</taxon>
        <taxon>Bacteroidota</taxon>
        <taxon>Cytophagia</taxon>
        <taxon>Cytophagales</taxon>
        <taxon>Cytophagaceae</taxon>
        <taxon>Spirosoma</taxon>
    </lineage>
</organism>
<evidence type="ECO:0000313" key="3">
    <source>
        <dbReference type="EMBL" id="MBC3792542.1"/>
    </source>
</evidence>
<sequence length="327" mass="32746">MFINHPSSNRRTPGLLIASFFALTVAFTACKDEENPITVPTAQTITELVTSNPQFTLLSAAVTRAGLGSTLSGTGPFTVFAPSDDAFRAAGFANAAAFDAVPVATLTNILLYHVASGSLSASAISAGQTAQPTALTANGTAYVSKVTSTSGTGVSVNGARVVLADVQASNGIIHVIDRVLMPPAGSILAVAQADTTLSYLVAAALRGGPAVTGALGGTTALTVFAPTNSAFRAAGFPTIASISAAPEATLTSILTYHVIPGVRAYSPTLTNGATITTFQTGTVAVGVTPTAVTVTGRGNNGTASNVTTADISATNGVIHKIDRVLLP</sequence>
<dbReference type="InterPro" id="IPR050904">
    <property type="entry name" value="Adhesion/Biosynth-related"/>
</dbReference>
<proteinExistence type="predicted"/>
<evidence type="ECO:0000313" key="4">
    <source>
        <dbReference type="Proteomes" id="UP000700732"/>
    </source>
</evidence>
<dbReference type="PANTHER" id="PTHR10900">
    <property type="entry name" value="PERIOSTIN-RELATED"/>
    <property type="match status" value="1"/>
</dbReference>
<dbReference type="InterPro" id="IPR036378">
    <property type="entry name" value="FAS1_dom_sf"/>
</dbReference>
<dbReference type="Gene3D" id="2.30.180.10">
    <property type="entry name" value="FAS1 domain"/>
    <property type="match status" value="2"/>
</dbReference>
<keyword evidence="1" id="KW-0732">Signal</keyword>
<accession>A0ABR6W7R2</accession>
<dbReference type="PROSITE" id="PS50213">
    <property type="entry name" value="FAS1"/>
    <property type="match status" value="2"/>
</dbReference>
<feature type="chain" id="PRO_5045520916" evidence="1">
    <location>
        <begin position="32"/>
        <end position="327"/>
    </location>
</feature>
<feature type="signal peptide" evidence="1">
    <location>
        <begin position="1"/>
        <end position="31"/>
    </location>
</feature>
<dbReference type="SMART" id="SM00554">
    <property type="entry name" value="FAS1"/>
    <property type="match status" value="2"/>
</dbReference>
<name>A0ABR6W7R2_9BACT</name>
<comment type="caution">
    <text evidence="3">The sequence shown here is derived from an EMBL/GenBank/DDBJ whole genome shotgun (WGS) entry which is preliminary data.</text>
</comment>
<dbReference type="PANTHER" id="PTHR10900:SF77">
    <property type="entry name" value="FI19380P1"/>
    <property type="match status" value="1"/>
</dbReference>
<dbReference type="InterPro" id="IPR000782">
    <property type="entry name" value="FAS1_domain"/>
</dbReference>
<dbReference type="Pfam" id="PF02469">
    <property type="entry name" value="Fasciclin"/>
    <property type="match status" value="2"/>
</dbReference>
<reference evidence="3 4" key="1">
    <citation type="submission" date="2019-06" db="EMBL/GenBank/DDBJ databases">
        <title>Spirosoma utsteinense sp. nov. isolated from Antarctic ice-free soils.</title>
        <authorList>
            <person name="Tahon G."/>
        </authorList>
    </citation>
    <scope>NUCLEOTIDE SEQUENCE [LARGE SCALE GENOMIC DNA]</scope>
    <source>
        <strain evidence="3 4">LMG 31447</strain>
    </source>
</reference>
<evidence type="ECO:0000259" key="2">
    <source>
        <dbReference type="PROSITE" id="PS50213"/>
    </source>
</evidence>
<dbReference type="SUPFAM" id="SSF82153">
    <property type="entry name" value="FAS1 domain"/>
    <property type="match status" value="2"/>
</dbReference>